<evidence type="ECO:0000256" key="6">
    <source>
        <dbReference type="NCBIfam" id="TIGR01068"/>
    </source>
</evidence>
<dbReference type="SUPFAM" id="SSF52833">
    <property type="entry name" value="Thioredoxin-like"/>
    <property type="match status" value="1"/>
</dbReference>
<evidence type="ECO:0000256" key="1">
    <source>
        <dbReference type="ARBA" id="ARBA00008987"/>
    </source>
</evidence>
<sequence length="101" mass="11138">MATFSEHIQSAKPVLVDFSAEWCGPCKMMAPILEQLKAMIGEQATILKVDIDKNPAVARAYQIQSVPTLILFKKGEVKWRKSGVVQAGQLKGLIEAQLEKV</sequence>
<feature type="active site" description="Nucleophile" evidence="8">
    <location>
        <position position="26"/>
    </location>
</feature>
<accession>A0A318UCK5</accession>
<dbReference type="Gene3D" id="3.40.30.10">
    <property type="entry name" value="Glutaredoxin"/>
    <property type="match status" value="1"/>
</dbReference>
<comment type="caution">
    <text evidence="11">The sequence shown here is derived from an EMBL/GenBank/DDBJ whole genome shotgun (WGS) entry which is preliminary data.</text>
</comment>
<dbReference type="EMBL" id="QKLU01000004">
    <property type="protein sequence ID" value="PYF73981.1"/>
    <property type="molecule type" value="Genomic_DNA"/>
</dbReference>
<dbReference type="GO" id="GO:0005829">
    <property type="term" value="C:cytosol"/>
    <property type="evidence" value="ECO:0007669"/>
    <property type="project" value="TreeGrafter"/>
</dbReference>
<keyword evidence="12" id="KW-1185">Reference proteome</keyword>
<dbReference type="GO" id="GO:0045454">
    <property type="term" value="P:cell redox homeostasis"/>
    <property type="evidence" value="ECO:0007669"/>
    <property type="project" value="TreeGrafter"/>
</dbReference>
<dbReference type="NCBIfam" id="TIGR01068">
    <property type="entry name" value="thioredoxin"/>
    <property type="match status" value="1"/>
</dbReference>
<feature type="site" description="Contributes to redox potential value" evidence="8">
    <location>
        <position position="25"/>
    </location>
</feature>
<dbReference type="InterPro" id="IPR005746">
    <property type="entry name" value="Thioredoxin"/>
</dbReference>
<feature type="site" description="Deprotonates C-terminal active site Cys" evidence="8">
    <location>
        <position position="17"/>
    </location>
</feature>
<keyword evidence="4 9" id="KW-1015">Disulfide bond</keyword>
<feature type="disulfide bond" description="Redox-active" evidence="9">
    <location>
        <begin position="23"/>
        <end position="26"/>
    </location>
</feature>
<feature type="active site" description="Nucleophile" evidence="8">
    <location>
        <position position="23"/>
    </location>
</feature>
<name>A0A318UCK5_9SPHI</name>
<dbReference type="InterPro" id="IPR036249">
    <property type="entry name" value="Thioredoxin-like_sf"/>
</dbReference>
<dbReference type="PANTHER" id="PTHR45663:SF11">
    <property type="entry name" value="GEO12009P1"/>
    <property type="match status" value="1"/>
</dbReference>
<dbReference type="InterPro" id="IPR017937">
    <property type="entry name" value="Thioredoxin_CS"/>
</dbReference>
<feature type="domain" description="Thioredoxin" evidence="10">
    <location>
        <begin position="1"/>
        <end position="99"/>
    </location>
</feature>
<dbReference type="PROSITE" id="PS00194">
    <property type="entry name" value="THIOREDOXIN_1"/>
    <property type="match status" value="1"/>
</dbReference>
<dbReference type="PIRSF" id="PIRSF000077">
    <property type="entry name" value="Thioredoxin"/>
    <property type="match status" value="1"/>
</dbReference>
<keyword evidence="3" id="KW-0249">Electron transport</keyword>
<dbReference type="OrthoDB" id="9790390at2"/>
<evidence type="ECO:0000256" key="5">
    <source>
        <dbReference type="ARBA" id="ARBA00023284"/>
    </source>
</evidence>
<dbReference type="Pfam" id="PF00085">
    <property type="entry name" value="Thioredoxin"/>
    <property type="match status" value="1"/>
</dbReference>
<dbReference type="AlphaFoldDB" id="A0A318UCK5"/>
<dbReference type="PANTHER" id="PTHR45663">
    <property type="entry name" value="GEO12009P1"/>
    <property type="match status" value="1"/>
</dbReference>
<reference evidence="11 12" key="1">
    <citation type="submission" date="2018-06" db="EMBL/GenBank/DDBJ databases">
        <title>Genomic Encyclopedia of Archaeal and Bacterial Type Strains, Phase II (KMG-II): from individual species to whole genera.</title>
        <authorList>
            <person name="Goeker M."/>
        </authorList>
    </citation>
    <scope>NUCLEOTIDE SEQUENCE [LARGE SCALE GENOMIC DNA]</scope>
    <source>
        <strain evidence="11 12">DSM 27372</strain>
    </source>
</reference>
<evidence type="ECO:0000256" key="3">
    <source>
        <dbReference type="ARBA" id="ARBA00022982"/>
    </source>
</evidence>
<dbReference type="FunFam" id="3.40.30.10:FF:000001">
    <property type="entry name" value="Thioredoxin"/>
    <property type="match status" value="1"/>
</dbReference>
<dbReference type="PROSITE" id="PS51352">
    <property type="entry name" value="THIOREDOXIN_2"/>
    <property type="match status" value="1"/>
</dbReference>
<evidence type="ECO:0000313" key="11">
    <source>
        <dbReference type="EMBL" id="PYF73981.1"/>
    </source>
</evidence>
<dbReference type="InterPro" id="IPR013766">
    <property type="entry name" value="Thioredoxin_domain"/>
</dbReference>
<protein>
    <recommendedName>
        <fullName evidence="6 7">Thioredoxin</fullName>
    </recommendedName>
</protein>
<evidence type="ECO:0000256" key="9">
    <source>
        <dbReference type="PIRSR" id="PIRSR000077-4"/>
    </source>
</evidence>
<dbReference type="PRINTS" id="PR00421">
    <property type="entry name" value="THIOREDOXIN"/>
</dbReference>
<dbReference type="CDD" id="cd02947">
    <property type="entry name" value="TRX_family"/>
    <property type="match status" value="1"/>
</dbReference>
<evidence type="ECO:0000313" key="12">
    <source>
        <dbReference type="Proteomes" id="UP000248198"/>
    </source>
</evidence>
<evidence type="ECO:0000256" key="4">
    <source>
        <dbReference type="ARBA" id="ARBA00023157"/>
    </source>
</evidence>
<gene>
    <name evidence="11" type="ORF">B0O44_104151</name>
</gene>
<organism evidence="11 12">
    <name type="scientific">Pedobacter nutrimenti</name>
    <dbReference type="NCBI Taxonomy" id="1241337"/>
    <lineage>
        <taxon>Bacteria</taxon>
        <taxon>Pseudomonadati</taxon>
        <taxon>Bacteroidota</taxon>
        <taxon>Sphingobacteriia</taxon>
        <taxon>Sphingobacteriales</taxon>
        <taxon>Sphingobacteriaceae</taxon>
        <taxon>Pedobacter</taxon>
    </lineage>
</organism>
<dbReference type="Proteomes" id="UP000248198">
    <property type="component" value="Unassembled WGS sequence"/>
</dbReference>
<keyword evidence="2" id="KW-0813">Transport</keyword>
<dbReference type="RefSeq" id="WP_110830778.1">
    <property type="nucleotide sequence ID" value="NZ_QKLU01000004.1"/>
</dbReference>
<proteinExistence type="inferred from homology"/>
<evidence type="ECO:0000256" key="7">
    <source>
        <dbReference type="PIRNR" id="PIRNR000077"/>
    </source>
</evidence>
<evidence type="ECO:0000259" key="10">
    <source>
        <dbReference type="PROSITE" id="PS51352"/>
    </source>
</evidence>
<dbReference type="GO" id="GO:0015035">
    <property type="term" value="F:protein-disulfide reductase activity"/>
    <property type="evidence" value="ECO:0007669"/>
    <property type="project" value="UniProtKB-UniRule"/>
</dbReference>
<feature type="site" description="Contributes to redox potential value" evidence="8">
    <location>
        <position position="24"/>
    </location>
</feature>
<evidence type="ECO:0000256" key="2">
    <source>
        <dbReference type="ARBA" id="ARBA00022448"/>
    </source>
</evidence>
<comment type="similarity">
    <text evidence="1 7">Belongs to the thioredoxin family.</text>
</comment>
<keyword evidence="5 9" id="KW-0676">Redox-active center</keyword>
<evidence type="ECO:0000256" key="8">
    <source>
        <dbReference type="PIRSR" id="PIRSR000077-1"/>
    </source>
</evidence>